<feature type="region of interest" description="Disordered" evidence="1">
    <location>
        <begin position="1"/>
        <end position="23"/>
    </location>
</feature>
<accession>A0A6S7GM27</accession>
<keyword evidence="3" id="KW-1185">Reference proteome</keyword>
<feature type="region of interest" description="Disordered" evidence="1">
    <location>
        <begin position="60"/>
        <end position="91"/>
    </location>
</feature>
<dbReference type="Proteomes" id="UP001152795">
    <property type="component" value="Unassembled WGS sequence"/>
</dbReference>
<reference evidence="2" key="1">
    <citation type="submission" date="2020-04" db="EMBL/GenBank/DDBJ databases">
        <authorList>
            <person name="Alioto T."/>
            <person name="Alioto T."/>
            <person name="Gomez Garrido J."/>
        </authorList>
    </citation>
    <scope>NUCLEOTIDE SEQUENCE</scope>
    <source>
        <strain evidence="2">A484AB</strain>
    </source>
</reference>
<feature type="non-terminal residue" evidence="2">
    <location>
        <position position="115"/>
    </location>
</feature>
<protein>
    <submittedName>
        <fullName evidence="2">Uncharacterized protein</fullName>
    </submittedName>
</protein>
<evidence type="ECO:0000313" key="2">
    <source>
        <dbReference type="EMBL" id="CAB3990446.1"/>
    </source>
</evidence>
<sequence>MVAENSNQVPDHCSYTRTSPNRPNKFISMKSYATLIDPSQSVVKVVQVTDKILRETPRQWNLMQKKPFKSSSNKSCRRPSRPPSLSYSSTHENATSLMKICAMTISPRSSPAFQT</sequence>
<gene>
    <name evidence="2" type="ORF">PACLA_8A056963</name>
</gene>
<feature type="compositionally biased region" description="Polar residues" evidence="1">
    <location>
        <begin position="1"/>
        <end position="22"/>
    </location>
</feature>
<dbReference type="AlphaFoldDB" id="A0A6S7GM27"/>
<comment type="caution">
    <text evidence="2">The sequence shown here is derived from an EMBL/GenBank/DDBJ whole genome shotgun (WGS) entry which is preliminary data.</text>
</comment>
<dbReference type="EMBL" id="CACRXK020001659">
    <property type="protein sequence ID" value="CAB3990446.1"/>
    <property type="molecule type" value="Genomic_DNA"/>
</dbReference>
<evidence type="ECO:0000313" key="3">
    <source>
        <dbReference type="Proteomes" id="UP001152795"/>
    </source>
</evidence>
<name>A0A6S7GM27_PARCT</name>
<proteinExistence type="predicted"/>
<evidence type="ECO:0000256" key="1">
    <source>
        <dbReference type="SAM" id="MobiDB-lite"/>
    </source>
</evidence>
<organism evidence="2 3">
    <name type="scientific">Paramuricea clavata</name>
    <name type="common">Red gorgonian</name>
    <name type="synonym">Violescent sea-whip</name>
    <dbReference type="NCBI Taxonomy" id="317549"/>
    <lineage>
        <taxon>Eukaryota</taxon>
        <taxon>Metazoa</taxon>
        <taxon>Cnidaria</taxon>
        <taxon>Anthozoa</taxon>
        <taxon>Octocorallia</taxon>
        <taxon>Malacalcyonacea</taxon>
        <taxon>Plexauridae</taxon>
        <taxon>Paramuricea</taxon>
    </lineage>
</organism>